<dbReference type="InterPro" id="IPR005123">
    <property type="entry name" value="Oxoglu/Fe-dep_dioxygenase_dom"/>
</dbReference>
<keyword evidence="8" id="KW-1185">Reference proteome</keyword>
<dbReference type="AlphaFoldDB" id="A0AAV9E156"/>
<reference evidence="7" key="2">
    <citation type="submission" date="2023-06" db="EMBL/GenBank/DDBJ databases">
        <authorList>
            <person name="Ma L."/>
            <person name="Liu K.-W."/>
            <person name="Li Z."/>
            <person name="Hsiao Y.-Y."/>
            <person name="Qi Y."/>
            <person name="Fu T."/>
            <person name="Tang G."/>
            <person name="Zhang D."/>
            <person name="Sun W.-H."/>
            <person name="Liu D.-K."/>
            <person name="Li Y."/>
            <person name="Chen G.-Z."/>
            <person name="Liu X.-D."/>
            <person name="Liao X.-Y."/>
            <person name="Jiang Y.-T."/>
            <person name="Yu X."/>
            <person name="Hao Y."/>
            <person name="Huang J."/>
            <person name="Zhao X.-W."/>
            <person name="Ke S."/>
            <person name="Chen Y.-Y."/>
            <person name="Wu W.-L."/>
            <person name="Hsu J.-L."/>
            <person name="Lin Y.-F."/>
            <person name="Huang M.-D."/>
            <person name="Li C.-Y."/>
            <person name="Huang L."/>
            <person name="Wang Z.-W."/>
            <person name="Zhao X."/>
            <person name="Zhong W.-Y."/>
            <person name="Peng D.-H."/>
            <person name="Ahmad S."/>
            <person name="Lan S."/>
            <person name="Zhang J.-S."/>
            <person name="Tsai W.-C."/>
            <person name="Van De Peer Y."/>
            <person name="Liu Z.-J."/>
        </authorList>
    </citation>
    <scope>NUCLEOTIDE SEQUENCE</scope>
    <source>
        <strain evidence="7">CP</strain>
        <tissue evidence="7">Leaves</tissue>
    </source>
</reference>
<evidence type="ECO:0000256" key="3">
    <source>
        <dbReference type="ARBA" id="ARBA00023002"/>
    </source>
</evidence>
<feature type="domain" description="Fe2OG dioxygenase" evidence="6">
    <location>
        <begin position="188"/>
        <end position="289"/>
    </location>
</feature>
<keyword evidence="4 5" id="KW-0408">Iron</keyword>
<dbReference type="Proteomes" id="UP001180020">
    <property type="component" value="Unassembled WGS sequence"/>
</dbReference>
<dbReference type="Gene3D" id="2.60.120.330">
    <property type="entry name" value="B-lactam Antibiotic, Isopenicillin N Synthase, Chain"/>
    <property type="match status" value="1"/>
</dbReference>
<evidence type="ECO:0000313" key="8">
    <source>
        <dbReference type="Proteomes" id="UP001180020"/>
    </source>
</evidence>
<sequence>MPSLLTTHHHHFDLHSADSLPDSYAWTPLDDHRSDGQSHLPIIDLDSPDAVHSIGLACLDWGAFHVINHRVPPDLLHRVLSETTRLFSLPTHRKLLAARSPDGVSGFGPARISRFFDKRFWSEGFTIVGGPPMDHAHRLWPDRADHTSFCETMGEYEKAMEDLTGRLMGLALASFGLDERDAREFQGGPAVIQLNSYPACPDPGRAMGLAAHTDSTLLTVLHQTAGSIGLQVLHRDGRWVEVPPVPGALVVHVGDLLHVISNGRWESVVHRAVVDRDRHRYSVAYLCGPPSHVRVSPAPALVGPGREVAAYRPVMWGEYLGLKARLFDGALASISVHNMQNKIKTTTTTTID</sequence>
<dbReference type="InterPro" id="IPR027443">
    <property type="entry name" value="IPNS-like_sf"/>
</dbReference>
<keyword evidence="2 5" id="KW-0479">Metal-binding</keyword>
<evidence type="ECO:0000256" key="4">
    <source>
        <dbReference type="ARBA" id="ARBA00023004"/>
    </source>
</evidence>
<accession>A0AAV9E156</accession>
<dbReference type="PANTHER" id="PTHR47990">
    <property type="entry name" value="2-OXOGLUTARATE (2OG) AND FE(II)-DEPENDENT OXYGENASE SUPERFAMILY PROTEIN-RELATED"/>
    <property type="match status" value="1"/>
</dbReference>
<comment type="similarity">
    <text evidence="5">Belongs to the iron/ascorbate-dependent oxidoreductase family.</text>
</comment>
<dbReference type="Pfam" id="PF03171">
    <property type="entry name" value="2OG-FeII_Oxy"/>
    <property type="match status" value="1"/>
</dbReference>
<dbReference type="GO" id="GO:0046872">
    <property type="term" value="F:metal ion binding"/>
    <property type="evidence" value="ECO:0007669"/>
    <property type="project" value="UniProtKB-KW"/>
</dbReference>
<dbReference type="EMBL" id="JAUJYO010000010">
    <property type="protein sequence ID" value="KAK1307235.1"/>
    <property type="molecule type" value="Genomic_DNA"/>
</dbReference>
<gene>
    <name evidence="7" type="primary">GA3OX1</name>
    <name evidence="7" type="ORF">QJS10_CPA10g00479</name>
</gene>
<dbReference type="GO" id="GO:0016491">
    <property type="term" value="F:oxidoreductase activity"/>
    <property type="evidence" value="ECO:0007669"/>
    <property type="project" value="UniProtKB-KW"/>
</dbReference>
<comment type="caution">
    <text evidence="7">The sequence shown here is derived from an EMBL/GenBank/DDBJ whole genome shotgun (WGS) entry which is preliminary data.</text>
</comment>
<keyword evidence="3 5" id="KW-0560">Oxidoreductase</keyword>
<reference evidence="7" key="1">
    <citation type="journal article" date="2023" name="Nat. Commun.">
        <title>Diploid and tetraploid genomes of Acorus and the evolution of monocots.</title>
        <authorList>
            <person name="Ma L."/>
            <person name="Liu K.W."/>
            <person name="Li Z."/>
            <person name="Hsiao Y.Y."/>
            <person name="Qi Y."/>
            <person name="Fu T."/>
            <person name="Tang G.D."/>
            <person name="Zhang D."/>
            <person name="Sun W.H."/>
            <person name="Liu D.K."/>
            <person name="Li Y."/>
            <person name="Chen G.Z."/>
            <person name="Liu X.D."/>
            <person name="Liao X.Y."/>
            <person name="Jiang Y.T."/>
            <person name="Yu X."/>
            <person name="Hao Y."/>
            <person name="Huang J."/>
            <person name="Zhao X.W."/>
            <person name="Ke S."/>
            <person name="Chen Y.Y."/>
            <person name="Wu W.L."/>
            <person name="Hsu J.L."/>
            <person name="Lin Y.F."/>
            <person name="Huang M.D."/>
            <person name="Li C.Y."/>
            <person name="Huang L."/>
            <person name="Wang Z.W."/>
            <person name="Zhao X."/>
            <person name="Zhong W.Y."/>
            <person name="Peng D.H."/>
            <person name="Ahmad S."/>
            <person name="Lan S."/>
            <person name="Zhang J.S."/>
            <person name="Tsai W.C."/>
            <person name="Van de Peer Y."/>
            <person name="Liu Z.J."/>
        </authorList>
    </citation>
    <scope>NUCLEOTIDE SEQUENCE</scope>
    <source>
        <strain evidence="7">CP</strain>
    </source>
</reference>
<evidence type="ECO:0000256" key="1">
    <source>
        <dbReference type="ARBA" id="ARBA00001961"/>
    </source>
</evidence>
<evidence type="ECO:0000259" key="6">
    <source>
        <dbReference type="PROSITE" id="PS51471"/>
    </source>
</evidence>
<proteinExistence type="inferred from homology"/>
<dbReference type="InterPro" id="IPR044861">
    <property type="entry name" value="IPNS-like_FE2OG_OXY"/>
</dbReference>
<dbReference type="InterPro" id="IPR050231">
    <property type="entry name" value="Iron_ascorbate_oxido_reductase"/>
</dbReference>
<evidence type="ECO:0000256" key="5">
    <source>
        <dbReference type="RuleBase" id="RU003682"/>
    </source>
</evidence>
<evidence type="ECO:0000256" key="2">
    <source>
        <dbReference type="ARBA" id="ARBA00022723"/>
    </source>
</evidence>
<dbReference type="Pfam" id="PF14226">
    <property type="entry name" value="DIOX_N"/>
    <property type="match status" value="1"/>
</dbReference>
<dbReference type="InterPro" id="IPR026992">
    <property type="entry name" value="DIOX_N"/>
</dbReference>
<organism evidence="7 8">
    <name type="scientific">Acorus calamus</name>
    <name type="common">Sweet flag</name>
    <dbReference type="NCBI Taxonomy" id="4465"/>
    <lineage>
        <taxon>Eukaryota</taxon>
        <taxon>Viridiplantae</taxon>
        <taxon>Streptophyta</taxon>
        <taxon>Embryophyta</taxon>
        <taxon>Tracheophyta</taxon>
        <taxon>Spermatophyta</taxon>
        <taxon>Magnoliopsida</taxon>
        <taxon>Liliopsida</taxon>
        <taxon>Acoraceae</taxon>
        <taxon>Acorus</taxon>
    </lineage>
</organism>
<name>A0AAV9E156_ACOCL</name>
<dbReference type="SUPFAM" id="SSF51197">
    <property type="entry name" value="Clavaminate synthase-like"/>
    <property type="match status" value="1"/>
</dbReference>
<dbReference type="PROSITE" id="PS51471">
    <property type="entry name" value="FE2OG_OXY"/>
    <property type="match status" value="1"/>
</dbReference>
<comment type="cofactor">
    <cofactor evidence="1">
        <name>L-ascorbate</name>
        <dbReference type="ChEBI" id="CHEBI:38290"/>
    </cofactor>
</comment>
<evidence type="ECO:0000313" key="7">
    <source>
        <dbReference type="EMBL" id="KAK1307235.1"/>
    </source>
</evidence>
<protein>
    <submittedName>
        <fullName evidence="7">Gibberellin 3-beta-dioxygenase 1</fullName>
    </submittedName>
</protein>